<comment type="caution">
    <text evidence="6">The sequence shown here is derived from an EMBL/GenBank/DDBJ whole genome shotgun (WGS) entry which is preliminary data.</text>
</comment>
<dbReference type="SUPFAM" id="SSF88946">
    <property type="entry name" value="Sigma2 domain of RNA polymerase sigma factors"/>
    <property type="match status" value="1"/>
</dbReference>
<accession>A0A933GPG6</accession>
<dbReference type="InterPro" id="IPR007627">
    <property type="entry name" value="RNA_pol_sigma70_r2"/>
</dbReference>
<protein>
    <submittedName>
        <fullName evidence="6">RNA polymerase sigma factor RpoD/SigA</fullName>
    </submittedName>
</protein>
<dbReference type="Pfam" id="PF00140">
    <property type="entry name" value="Sigma70_r1_2"/>
    <property type="match status" value="1"/>
</dbReference>
<dbReference type="NCBIfam" id="TIGR02937">
    <property type="entry name" value="sigma70-ECF"/>
    <property type="match status" value="1"/>
</dbReference>
<keyword evidence="1" id="KW-0805">Transcription regulation</keyword>
<dbReference type="Gene3D" id="1.10.601.10">
    <property type="entry name" value="RNA Polymerase Primary Sigma Factor"/>
    <property type="match status" value="1"/>
</dbReference>
<dbReference type="PROSITE" id="PS00716">
    <property type="entry name" value="SIGMA70_2"/>
    <property type="match status" value="1"/>
</dbReference>
<evidence type="ECO:0000256" key="4">
    <source>
        <dbReference type="ARBA" id="ARBA00023163"/>
    </source>
</evidence>
<dbReference type="InterPro" id="IPR014284">
    <property type="entry name" value="RNA_pol_sigma-70_dom"/>
</dbReference>
<dbReference type="Gene3D" id="1.10.10.10">
    <property type="entry name" value="Winged helix-like DNA-binding domain superfamily/Winged helix DNA-binding domain"/>
    <property type="match status" value="2"/>
</dbReference>
<dbReference type="InterPro" id="IPR036388">
    <property type="entry name" value="WH-like_DNA-bd_sf"/>
</dbReference>
<organism evidence="6 7">
    <name type="scientific">Tectimicrobiota bacterium</name>
    <dbReference type="NCBI Taxonomy" id="2528274"/>
    <lineage>
        <taxon>Bacteria</taxon>
        <taxon>Pseudomonadati</taxon>
        <taxon>Nitrospinota/Tectimicrobiota group</taxon>
        <taxon>Candidatus Tectimicrobiota</taxon>
    </lineage>
</organism>
<evidence type="ECO:0000256" key="3">
    <source>
        <dbReference type="ARBA" id="ARBA00023125"/>
    </source>
</evidence>
<evidence type="ECO:0000259" key="5">
    <source>
        <dbReference type="PROSITE" id="PS00716"/>
    </source>
</evidence>
<dbReference type="EMBL" id="JACQWF010000344">
    <property type="protein sequence ID" value="MBI4596270.1"/>
    <property type="molecule type" value="Genomic_DNA"/>
</dbReference>
<dbReference type="InterPro" id="IPR013325">
    <property type="entry name" value="RNA_pol_sigma_r2"/>
</dbReference>
<evidence type="ECO:0000313" key="6">
    <source>
        <dbReference type="EMBL" id="MBI4596270.1"/>
    </source>
</evidence>
<keyword evidence="4" id="KW-0804">Transcription</keyword>
<dbReference type="CDD" id="cd06171">
    <property type="entry name" value="Sigma70_r4"/>
    <property type="match status" value="1"/>
</dbReference>
<dbReference type="SUPFAM" id="SSF88659">
    <property type="entry name" value="Sigma3 and sigma4 domains of RNA polymerase sigma factors"/>
    <property type="match status" value="2"/>
</dbReference>
<dbReference type="AlphaFoldDB" id="A0A933GPG6"/>
<name>A0A933GPG6_UNCTE</name>
<dbReference type="GO" id="GO:0003677">
    <property type="term" value="F:DNA binding"/>
    <property type="evidence" value="ECO:0007669"/>
    <property type="project" value="UniProtKB-KW"/>
</dbReference>
<keyword evidence="2" id="KW-0731">Sigma factor</keyword>
<evidence type="ECO:0000313" key="7">
    <source>
        <dbReference type="Proteomes" id="UP000772181"/>
    </source>
</evidence>
<dbReference type="PANTHER" id="PTHR30603">
    <property type="entry name" value="RNA POLYMERASE SIGMA FACTOR RPO"/>
    <property type="match status" value="1"/>
</dbReference>
<dbReference type="InterPro" id="IPR009042">
    <property type="entry name" value="RNA_pol_sigma70_r1_2"/>
</dbReference>
<dbReference type="PIRSF" id="PIRSF000770">
    <property type="entry name" value="RNA_pol_sigma-SigE/K"/>
    <property type="match status" value="1"/>
</dbReference>
<gene>
    <name evidence="6" type="ORF">HY730_07850</name>
</gene>
<evidence type="ECO:0000256" key="1">
    <source>
        <dbReference type="ARBA" id="ARBA00023015"/>
    </source>
</evidence>
<keyword evidence="3" id="KW-0238">DNA-binding</keyword>
<dbReference type="Pfam" id="PF04539">
    <property type="entry name" value="Sigma70_r3"/>
    <property type="match status" value="1"/>
</dbReference>
<proteinExistence type="predicted"/>
<dbReference type="InterPro" id="IPR013324">
    <property type="entry name" value="RNA_pol_sigma_r3/r4-like"/>
</dbReference>
<dbReference type="GO" id="GO:0006352">
    <property type="term" value="P:DNA-templated transcription initiation"/>
    <property type="evidence" value="ECO:0007669"/>
    <property type="project" value="InterPro"/>
</dbReference>
<dbReference type="PANTHER" id="PTHR30603:SF47">
    <property type="entry name" value="RNA POLYMERASE SIGMA FACTOR SIGD, CHLOROPLASTIC"/>
    <property type="match status" value="1"/>
</dbReference>
<dbReference type="Proteomes" id="UP000772181">
    <property type="component" value="Unassembled WGS sequence"/>
</dbReference>
<dbReference type="Pfam" id="PF04542">
    <property type="entry name" value="Sigma70_r2"/>
    <property type="match status" value="1"/>
</dbReference>
<dbReference type="PRINTS" id="PR00046">
    <property type="entry name" value="SIGMA70FCT"/>
</dbReference>
<dbReference type="InterPro" id="IPR007624">
    <property type="entry name" value="RNA_pol_sigma70_r3"/>
</dbReference>
<sequence>MICKQSSPRKLADDSLGRYLKEISTIPLLSVDEEKRLARRIQKGDYKALQGLVQANLRFVVSVVKKYRNSGMPFLDMVNEGNLGLIEAAKRFDPDRGVKFISYAVWWIQQSIRQAIAEQSGAVRLPMKKIDLLNKIGHKKEEMFKSLGREPDTEELAAQFKLPNEDMMNILRISRQTISLDNPLTDESLVNHVDMMEAENIPSIDRELIEDSIKKEINNLLGTLDNREEQVIRLRFGLFDSEPMTLEEIGQRMHFSRERIRQIEKKAKVRLLRNARKKQMQELL</sequence>
<reference evidence="6" key="1">
    <citation type="submission" date="2020-07" db="EMBL/GenBank/DDBJ databases">
        <title>Huge and variable diversity of episymbiotic CPR bacteria and DPANN archaea in groundwater ecosystems.</title>
        <authorList>
            <person name="He C.Y."/>
            <person name="Keren R."/>
            <person name="Whittaker M."/>
            <person name="Farag I.F."/>
            <person name="Doudna J."/>
            <person name="Cate J.H.D."/>
            <person name="Banfield J.F."/>
        </authorList>
    </citation>
    <scope>NUCLEOTIDE SEQUENCE</scope>
    <source>
        <strain evidence="6">NC_groundwater_1482_Ag_S-0.65um_47_24</strain>
    </source>
</reference>
<dbReference type="InterPro" id="IPR000943">
    <property type="entry name" value="RNA_pol_sigma70"/>
</dbReference>
<feature type="domain" description="RNA polymerase sigma-70" evidence="5">
    <location>
        <begin position="245"/>
        <end position="271"/>
    </location>
</feature>
<dbReference type="GO" id="GO:0016987">
    <property type="term" value="F:sigma factor activity"/>
    <property type="evidence" value="ECO:0007669"/>
    <property type="project" value="UniProtKB-KW"/>
</dbReference>
<dbReference type="InterPro" id="IPR050239">
    <property type="entry name" value="Sigma-70_RNA_pol_init_factors"/>
</dbReference>
<evidence type="ECO:0000256" key="2">
    <source>
        <dbReference type="ARBA" id="ARBA00023082"/>
    </source>
</evidence>
<dbReference type="Pfam" id="PF04545">
    <property type="entry name" value="Sigma70_r4"/>
    <property type="match status" value="1"/>
</dbReference>
<dbReference type="InterPro" id="IPR007630">
    <property type="entry name" value="RNA_pol_sigma70_r4"/>
</dbReference>